<protein>
    <recommendedName>
        <fullName evidence="1">TNase-like domain-containing protein</fullName>
    </recommendedName>
</protein>
<feature type="domain" description="TNase-like" evidence="1">
    <location>
        <begin position="21"/>
        <end position="193"/>
    </location>
</feature>
<evidence type="ECO:0000259" key="1">
    <source>
        <dbReference type="PROSITE" id="PS50830"/>
    </source>
</evidence>
<evidence type="ECO:0000313" key="2">
    <source>
        <dbReference type="EMBL" id="RUT12381.1"/>
    </source>
</evidence>
<dbReference type="Gene3D" id="2.40.50.90">
    <property type="match status" value="1"/>
</dbReference>
<dbReference type="PROSITE" id="PS50830">
    <property type="entry name" value="TNASE_3"/>
    <property type="match status" value="1"/>
</dbReference>
<dbReference type="InterPro" id="IPR035437">
    <property type="entry name" value="SNase_OB-fold_sf"/>
</dbReference>
<gene>
    <name evidence="2" type="ORF">DSM107010_23910</name>
</gene>
<dbReference type="InterPro" id="IPR016071">
    <property type="entry name" value="Staphylococal_nuclease_OB-fold"/>
</dbReference>
<sequence length="293" mass="33160">MASPFYLTIKGKFVIADKEPDGDSVRFIADDSDLYQELQRNYRIKPSRDRSVQLRFEGIDAPEVHYGRYAQPLGDETRDFLLKKMGFAKIKFQGDRVQSADPDTISGVILTQAADVNGRPISYALIGKNAAQLENGDWTQVEPELLRQTLNFLMMAEGRAYYTVYTSTPRSHRQVLREAALAAREKDLGVWAADSTSIFRLVDFDSITPPNGQLILPKLFRRCTDYLKAVADGYSGNLADWLEGVSLQRSRNENDAVIIRDRTQVSLSSLIEQYNSQIAFQEDLLDITFVEKT</sequence>
<proteinExistence type="predicted"/>
<dbReference type="Proteomes" id="UP000282574">
    <property type="component" value="Unassembled WGS sequence"/>
</dbReference>
<evidence type="ECO:0000313" key="3">
    <source>
        <dbReference type="Proteomes" id="UP000282574"/>
    </source>
</evidence>
<organism evidence="2 3">
    <name type="scientific">Chroococcidiopsis cubana SAG 39.79</name>
    <dbReference type="NCBI Taxonomy" id="388085"/>
    <lineage>
        <taxon>Bacteria</taxon>
        <taxon>Bacillati</taxon>
        <taxon>Cyanobacteriota</taxon>
        <taxon>Cyanophyceae</taxon>
        <taxon>Chroococcidiopsidales</taxon>
        <taxon>Chroococcidiopsidaceae</taxon>
        <taxon>Chroococcidiopsis</taxon>
    </lineage>
</organism>
<dbReference type="Pfam" id="PF00565">
    <property type="entry name" value="SNase"/>
    <property type="match status" value="1"/>
</dbReference>
<keyword evidence="3" id="KW-1185">Reference proteome</keyword>
<dbReference type="SUPFAM" id="SSF50199">
    <property type="entry name" value="Staphylococcal nuclease"/>
    <property type="match status" value="1"/>
</dbReference>
<comment type="caution">
    <text evidence="2">The sequence shown here is derived from an EMBL/GenBank/DDBJ whole genome shotgun (WGS) entry which is preliminary data.</text>
</comment>
<dbReference type="AlphaFoldDB" id="A0AB37ULY2"/>
<reference evidence="2 3" key="1">
    <citation type="journal article" date="2019" name="Genome Biol. Evol.">
        <title>Day and night: Metabolic profiles and evolutionary relationships of six axenic non-marine cyanobacteria.</title>
        <authorList>
            <person name="Will S.E."/>
            <person name="Henke P."/>
            <person name="Boedeker C."/>
            <person name="Huang S."/>
            <person name="Brinkmann H."/>
            <person name="Rohde M."/>
            <person name="Jarek M."/>
            <person name="Friedl T."/>
            <person name="Seufert S."/>
            <person name="Schumacher M."/>
            <person name="Overmann J."/>
            <person name="Neumann-Schaal M."/>
            <person name="Petersen J."/>
        </authorList>
    </citation>
    <scope>NUCLEOTIDE SEQUENCE [LARGE SCALE GENOMIC DNA]</scope>
    <source>
        <strain evidence="2 3">SAG 39.79</strain>
    </source>
</reference>
<name>A0AB37ULY2_9CYAN</name>
<dbReference type="RefSeq" id="WP_015154116.1">
    <property type="nucleotide sequence ID" value="NZ_JAVKZF010000002.1"/>
</dbReference>
<dbReference type="EMBL" id="RSCK01000015">
    <property type="protein sequence ID" value="RUT12381.1"/>
    <property type="molecule type" value="Genomic_DNA"/>
</dbReference>
<accession>A0AB37ULY2</accession>